<evidence type="ECO:0000313" key="5">
    <source>
        <dbReference type="EMBL" id="EAT11963.1"/>
    </source>
</evidence>
<reference evidence="5 6" key="1">
    <citation type="submission" date="2006-03" db="EMBL/GenBank/DDBJ databases">
        <authorList>
            <person name="Pinhassi J."/>
            <person name="Pedros-Alio C."/>
            <person name="Ferriera S."/>
            <person name="Johnson J."/>
            <person name="Kravitz S."/>
            <person name="Halpern A."/>
            <person name="Remington K."/>
            <person name="Beeson K."/>
            <person name="Tran B."/>
            <person name="Rogers Y.-H."/>
            <person name="Friedman R."/>
            <person name="Venter J.C."/>
        </authorList>
    </citation>
    <scope>NUCLEOTIDE SEQUENCE [LARGE SCALE GENOMIC DNA]</scope>
    <source>
        <strain evidence="5 6">RED65</strain>
    </source>
</reference>
<dbReference type="PROSITE" id="PS50887">
    <property type="entry name" value="GGDEF"/>
    <property type="match status" value="1"/>
</dbReference>
<dbReference type="FunFam" id="3.30.70.270:FF:000001">
    <property type="entry name" value="Diguanylate cyclase domain protein"/>
    <property type="match status" value="1"/>
</dbReference>
<protein>
    <recommendedName>
        <fullName evidence="2">diguanylate cyclase</fullName>
        <ecNumber evidence="2">2.7.7.65</ecNumber>
    </recommendedName>
</protein>
<gene>
    <name evidence="5" type="ORF">RED65_11500</name>
</gene>
<dbReference type="EMBL" id="AAQH01000011">
    <property type="protein sequence ID" value="EAT11963.1"/>
    <property type="molecule type" value="Genomic_DNA"/>
</dbReference>
<dbReference type="PANTHER" id="PTHR45138:SF9">
    <property type="entry name" value="DIGUANYLATE CYCLASE DGCM-RELATED"/>
    <property type="match status" value="1"/>
</dbReference>
<evidence type="ECO:0000256" key="1">
    <source>
        <dbReference type="ARBA" id="ARBA00001946"/>
    </source>
</evidence>
<dbReference type="HOGENOM" id="CLU_958664_0_0_6"/>
<dbReference type="SMART" id="SM00267">
    <property type="entry name" value="GGDEF"/>
    <property type="match status" value="1"/>
</dbReference>
<dbReference type="Proteomes" id="UP000004263">
    <property type="component" value="Unassembled WGS sequence"/>
</dbReference>
<dbReference type="AlphaFoldDB" id="Q1N188"/>
<dbReference type="CDD" id="cd01949">
    <property type="entry name" value="GGDEF"/>
    <property type="match status" value="1"/>
</dbReference>
<dbReference type="InterPro" id="IPR029787">
    <property type="entry name" value="Nucleotide_cyclase"/>
</dbReference>
<dbReference type="OrthoDB" id="73375at2"/>
<dbReference type="GO" id="GO:0043709">
    <property type="term" value="P:cell adhesion involved in single-species biofilm formation"/>
    <property type="evidence" value="ECO:0007669"/>
    <property type="project" value="TreeGrafter"/>
</dbReference>
<dbReference type="SUPFAM" id="SSF55073">
    <property type="entry name" value="Nucleotide cyclase"/>
    <property type="match status" value="1"/>
</dbReference>
<evidence type="ECO:0000256" key="3">
    <source>
        <dbReference type="ARBA" id="ARBA00034247"/>
    </source>
</evidence>
<name>Q1N188_9GAMM</name>
<evidence type="ECO:0000313" key="6">
    <source>
        <dbReference type="Proteomes" id="UP000004263"/>
    </source>
</evidence>
<dbReference type="InterPro" id="IPR000160">
    <property type="entry name" value="GGDEF_dom"/>
</dbReference>
<dbReference type="GO" id="GO:0052621">
    <property type="term" value="F:diguanylate cyclase activity"/>
    <property type="evidence" value="ECO:0007669"/>
    <property type="project" value="UniProtKB-EC"/>
</dbReference>
<dbReference type="InterPro" id="IPR043128">
    <property type="entry name" value="Rev_trsase/Diguanyl_cyclase"/>
</dbReference>
<sequence length="290" mass="32812">MKDNFLVDIQIAHSELSMRLKQWLKDCVQLELGHSQDAHLHIWDMATFRYQRQLGQPVPLSTVVLDETYEADHEREVLMSGALDYAHQQLPATNLILRLSLHVQRLEHVQKLESLSITDNLTGVFNRRKYDEDLDRCWRQSIRQQTPCTLLLLDVDHFKVFNDTYGHLAGDQCLREIAKVFQEEAVRPHDTVARIGGEEFAIILPDTPKIGAVHVANRILKRVSSLGILNEETPFGVVTLSAGIACVTPTAKDRLVNFQSHADDALYEAKAKGRNCVVSEVSSSPHIFAD</sequence>
<accession>Q1N188</accession>
<dbReference type="EC" id="2.7.7.65" evidence="2"/>
<dbReference type="Pfam" id="PF00990">
    <property type="entry name" value="GGDEF"/>
    <property type="match status" value="1"/>
</dbReference>
<dbReference type="STRING" id="207949.RED65_11500"/>
<comment type="cofactor">
    <cofactor evidence="1">
        <name>Mg(2+)</name>
        <dbReference type="ChEBI" id="CHEBI:18420"/>
    </cofactor>
</comment>
<comment type="caution">
    <text evidence="5">The sequence shown here is derived from an EMBL/GenBank/DDBJ whole genome shotgun (WGS) entry which is preliminary data.</text>
</comment>
<dbReference type="PANTHER" id="PTHR45138">
    <property type="entry name" value="REGULATORY COMPONENTS OF SENSORY TRANSDUCTION SYSTEM"/>
    <property type="match status" value="1"/>
</dbReference>
<evidence type="ECO:0000256" key="2">
    <source>
        <dbReference type="ARBA" id="ARBA00012528"/>
    </source>
</evidence>
<dbReference type="GO" id="GO:0005886">
    <property type="term" value="C:plasma membrane"/>
    <property type="evidence" value="ECO:0007669"/>
    <property type="project" value="TreeGrafter"/>
</dbReference>
<evidence type="ECO:0000259" key="4">
    <source>
        <dbReference type="PROSITE" id="PS50887"/>
    </source>
</evidence>
<dbReference type="RefSeq" id="WP_007017427.1">
    <property type="nucleotide sequence ID" value="NZ_CH724113.1"/>
</dbReference>
<dbReference type="NCBIfam" id="TIGR00254">
    <property type="entry name" value="GGDEF"/>
    <property type="match status" value="1"/>
</dbReference>
<dbReference type="Gene3D" id="3.30.70.270">
    <property type="match status" value="1"/>
</dbReference>
<dbReference type="GO" id="GO:1902201">
    <property type="term" value="P:negative regulation of bacterial-type flagellum-dependent cell motility"/>
    <property type="evidence" value="ECO:0007669"/>
    <property type="project" value="TreeGrafter"/>
</dbReference>
<organism evidence="5 6">
    <name type="scientific">Bermanella marisrubri</name>
    <dbReference type="NCBI Taxonomy" id="207949"/>
    <lineage>
        <taxon>Bacteria</taxon>
        <taxon>Pseudomonadati</taxon>
        <taxon>Pseudomonadota</taxon>
        <taxon>Gammaproteobacteria</taxon>
        <taxon>Oceanospirillales</taxon>
        <taxon>Oceanospirillaceae</taxon>
        <taxon>Bermanella</taxon>
    </lineage>
</organism>
<proteinExistence type="predicted"/>
<keyword evidence="6" id="KW-1185">Reference proteome</keyword>
<dbReference type="InterPro" id="IPR050469">
    <property type="entry name" value="Diguanylate_Cyclase"/>
</dbReference>
<comment type="catalytic activity">
    <reaction evidence="3">
        <text>2 GTP = 3',3'-c-di-GMP + 2 diphosphate</text>
        <dbReference type="Rhea" id="RHEA:24898"/>
        <dbReference type="ChEBI" id="CHEBI:33019"/>
        <dbReference type="ChEBI" id="CHEBI:37565"/>
        <dbReference type="ChEBI" id="CHEBI:58805"/>
        <dbReference type="EC" id="2.7.7.65"/>
    </reaction>
</comment>
<feature type="domain" description="GGDEF" evidence="4">
    <location>
        <begin position="146"/>
        <end position="282"/>
    </location>
</feature>